<organism evidence="1 2">
    <name type="scientific">Podospora pseudopauciseta</name>
    <dbReference type="NCBI Taxonomy" id="2093780"/>
    <lineage>
        <taxon>Eukaryota</taxon>
        <taxon>Fungi</taxon>
        <taxon>Dikarya</taxon>
        <taxon>Ascomycota</taxon>
        <taxon>Pezizomycotina</taxon>
        <taxon>Sordariomycetes</taxon>
        <taxon>Sordariomycetidae</taxon>
        <taxon>Sordariales</taxon>
        <taxon>Podosporaceae</taxon>
        <taxon>Podospora</taxon>
    </lineage>
</organism>
<name>A0ABR0HMC3_9PEZI</name>
<gene>
    <name evidence="1" type="ORF">QC763_201326</name>
</gene>
<evidence type="ECO:0000313" key="2">
    <source>
        <dbReference type="Proteomes" id="UP001326199"/>
    </source>
</evidence>
<dbReference type="Proteomes" id="UP001326199">
    <property type="component" value="Unassembled WGS sequence"/>
</dbReference>
<sequence length="124" mass="14088">MTIHHYLPHCRPHTALRISLTLLNDLHVQPSHVSVYFLFFFFLQDLLYSVHYHCGEASCPSGELEHTSFGSRCWGPNVLTPHRCVVRAVKAKQLPLRIVMTICVHLPFVGRQEGGPALNDTVCR</sequence>
<proteinExistence type="predicted"/>
<protein>
    <submittedName>
        <fullName evidence="1">Uncharacterized protein</fullName>
    </submittedName>
</protein>
<dbReference type="GeneID" id="87929512"/>
<dbReference type="RefSeq" id="XP_062767927.1">
    <property type="nucleotide sequence ID" value="XM_062909169.1"/>
</dbReference>
<evidence type="ECO:0000313" key="1">
    <source>
        <dbReference type="EMBL" id="KAK4669256.1"/>
    </source>
</evidence>
<keyword evidence="2" id="KW-1185">Reference proteome</keyword>
<dbReference type="EMBL" id="JAFFHB010000002">
    <property type="protein sequence ID" value="KAK4669256.1"/>
    <property type="molecule type" value="Genomic_DNA"/>
</dbReference>
<accession>A0ABR0HMC3</accession>
<comment type="caution">
    <text evidence="1">The sequence shown here is derived from an EMBL/GenBank/DDBJ whole genome shotgun (WGS) entry which is preliminary data.</text>
</comment>
<reference evidence="1 2" key="1">
    <citation type="journal article" date="2023" name="bioRxiv">
        <title>High-quality genome assemblies of four members of thePodospora anserinaspecies complex.</title>
        <authorList>
            <person name="Ament-Velasquez S.L."/>
            <person name="Vogan A.A."/>
            <person name="Wallerman O."/>
            <person name="Hartmann F."/>
            <person name="Gautier V."/>
            <person name="Silar P."/>
            <person name="Giraud T."/>
            <person name="Johannesson H."/>
        </authorList>
    </citation>
    <scope>NUCLEOTIDE SEQUENCE [LARGE SCALE GENOMIC DNA]</scope>
    <source>
        <strain evidence="1 2">CBS 411.78</strain>
    </source>
</reference>